<feature type="compositionally biased region" description="Basic and acidic residues" evidence="1">
    <location>
        <begin position="191"/>
        <end position="220"/>
    </location>
</feature>
<dbReference type="Proteomes" id="UP000192596">
    <property type="component" value="Unassembled WGS sequence"/>
</dbReference>
<feature type="compositionally biased region" description="Polar residues" evidence="1">
    <location>
        <begin position="141"/>
        <end position="159"/>
    </location>
</feature>
<feature type="compositionally biased region" description="Low complexity" evidence="1">
    <location>
        <begin position="572"/>
        <end position="585"/>
    </location>
</feature>
<dbReference type="InterPro" id="IPR055936">
    <property type="entry name" value="DUF7514"/>
</dbReference>
<feature type="region of interest" description="Disordered" evidence="1">
    <location>
        <begin position="1"/>
        <end position="75"/>
    </location>
</feature>
<organism evidence="3 4">
    <name type="scientific">Cryoendolithus antarcticus</name>
    <dbReference type="NCBI Taxonomy" id="1507870"/>
    <lineage>
        <taxon>Eukaryota</taxon>
        <taxon>Fungi</taxon>
        <taxon>Dikarya</taxon>
        <taxon>Ascomycota</taxon>
        <taxon>Pezizomycotina</taxon>
        <taxon>Dothideomycetes</taxon>
        <taxon>Dothideomycetidae</taxon>
        <taxon>Cladosporiales</taxon>
        <taxon>Cladosporiaceae</taxon>
        <taxon>Cryoendolithus</taxon>
    </lineage>
</organism>
<dbReference type="OrthoDB" id="5413703at2759"/>
<dbReference type="AlphaFoldDB" id="A0A1V8TP55"/>
<gene>
    <name evidence="3" type="ORF">B0A48_02505</name>
</gene>
<dbReference type="PANTHER" id="PTHR39611:SF1">
    <property type="entry name" value="HYDROXYPROLINE-RICH GLYCOPROTEIN DZ-HRGP"/>
    <property type="match status" value="1"/>
</dbReference>
<protein>
    <recommendedName>
        <fullName evidence="2">DUF7514 domain-containing protein</fullName>
    </recommendedName>
</protein>
<dbReference type="PANTHER" id="PTHR39611">
    <property type="entry name" value="HYDROXYPROLINE-RICH GLYCOPROTEIN DZ-HRGP-RELATED"/>
    <property type="match status" value="1"/>
</dbReference>
<feature type="compositionally biased region" description="Low complexity" evidence="1">
    <location>
        <begin position="57"/>
        <end position="74"/>
    </location>
</feature>
<feature type="compositionally biased region" description="Low complexity" evidence="1">
    <location>
        <begin position="734"/>
        <end position="743"/>
    </location>
</feature>
<feature type="region of interest" description="Disordered" evidence="1">
    <location>
        <begin position="120"/>
        <end position="275"/>
    </location>
</feature>
<dbReference type="Pfam" id="PF24355">
    <property type="entry name" value="DUF7514"/>
    <property type="match status" value="1"/>
</dbReference>
<comment type="caution">
    <text evidence="3">The sequence shown here is derived from an EMBL/GenBank/DDBJ whole genome shotgun (WGS) entry which is preliminary data.</text>
</comment>
<evidence type="ECO:0000259" key="2">
    <source>
        <dbReference type="Pfam" id="PF24355"/>
    </source>
</evidence>
<evidence type="ECO:0000256" key="1">
    <source>
        <dbReference type="SAM" id="MobiDB-lite"/>
    </source>
</evidence>
<evidence type="ECO:0000313" key="3">
    <source>
        <dbReference type="EMBL" id="OQO13041.1"/>
    </source>
</evidence>
<sequence>MEDKQSQFPLPGPDSQSGGQPQHVPRVQPFQEAFIAAPPLQERDDASLAEPKRTAGRSRASSSAKSIIQQPQPIRDAVDQAFETNKQTLNGQLSEAFIAQVTAQVTEAVVRNLQNANLGQQTSPSLQQQQNSSPPAPTVISVPTSPVQSSTGSFSSRFTPPSPQAARRDADSFASVSPEPVSEVGSSYSVHSDDGKESDRDGDTPRPRAADRAPLRQTEPRRRRSHERVERLSRRKDSLSDSTGTQSTYRRDSQDSATSNSRGEAPRPRVRPAAAMAPLEEPTTLERIWKPLFDNGNPTVRLGQFLRGLAIHLIDDCEPKGSFVVTPAKMLRYFDETKLPVEVYPWQTIYGGAMTNEAISVMYRKLLCQHHLVQVQNHEAPSVPGLTPSGFEWFLTCLIQAHPSLEFDRLAKAVMNMPISNADDKSERFPKELSRRLLPSLPNPLAEQRIIVSMAHEAALLQLRNASAMPPPPSSAPPQQQQSSIPERERKPYSRSSFSNAIDDDDLLASSSSSLPVERERKPYAGREGAGKVYDSDSSEKYERPTTSQYRPVDSGAPLPRPLRQNSIPPLSSSYTSAGPPSSGTPRHRMSTGSGVPLPSFQPGSYPRPRRSPPPTNPYTRSEPVHVNDIPSAQYGSNMPYSRNPPASSPYLDRDSVNTDYARGSYDDRDDPRGKPIPSRNPPPPQQSAYEPTGSSSSRSRPPISGYEDRRRSTYNPPPPPPILSGSGGGTDGYGSYSPSHSYAPPPPPPSTFGTSSTQTSGYSSTGSAGQF</sequence>
<name>A0A1V8TP55_9PEZI</name>
<keyword evidence="4" id="KW-1185">Reference proteome</keyword>
<feature type="region of interest" description="Disordered" evidence="1">
    <location>
        <begin position="466"/>
        <end position="772"/>
    </location>
</feature>
<feature type="domain" description="DUF7514" evidence="2">
    <location>
        <begin position="292"/>
        <end position="450"/>
    </location>
</feature>
<feature type="compositionally biased region" description="Basic and acidic residues" evidence="1">
    <location>
        <begin position="41"/>
        <end position="53"/>
    </location>
</feature>
<accession>A0A1V8TP55</accession>
<feature type="compositionally biased region" description="Low complexity" evidence="1">
    <location>
        <begin position="120"/>
        <end position="133"/>
    </location>
</feature>
<feature type="compositionally biased region" description="Low complexity" evidence="1">
    <location>
        <begin position="695"/>
        <end position="705"/>
    </location>
</feature>
<evidence type="ECO:0000313" key="4">
    <source>
        <dbReference type="Proteomes" id="UP000192596"/>
    </source>
</evidence>
<dbReference type="STRING" id="1507870.A0A1V8TP55"/>
<feature type="compositionally biased region" description="Low complexity" evidence="1">
    <location>
        <begin position="752"/>
        <end position="772"/>
    </location>
</feature>
<feature type="compositionally biased region" description="Basic and acidic residues" evidence="1">
    <location>
        <begin position="227"/>
        <end position="239"/>
    </location>
</feature>
<feature type="compositionally biased region" description="Basic and acidic residues" evidence="1">
    <location>
        <begin position="665"/>
        <end position="674"/>
    </location>
</feature>
<dbReference type="EMBL" id="NAJO01000004">
    <property type="protein sequence ID" value="OQO13041.1"/>
    <property type="molecule type" value="Genomic_DNA"/>
</dbReference>
<feature type="compositionally biased region" description="Low complexity" evidence="1">
    <location>
        <begin position="175"/>
        <end position="190"/>
    </location>
</feature>
<proteinExistence type="predicted"/>
<reference evidence="4" key="1">
    <citation type="submission" date="2017-03" db="EMBL/GenBank/DDBJ databases">
        <title>Genomes of endolithic fungi from Antarctica.</title>
        <authorList>
            <person name="Coleine C."/>
            <person name="Masonjones S."/>
            <person name="Stajich J.E."/>
        </authorList>
    </citation>
    <scope>NUCLEOTIDE SEQUENCE [LARGE SCALE GENOMIC DNA]</scope>
    <source>
        <strain evidence="4">CCFEE 5527</strain>
    </source>
</reference>
<dbReference type="InParanoid" id="A0A1V8TP55"/>
<feature type="compositionally biased region" description="Basic and acidic residues" evidence="1">
    <location>
        <begin position="534"/>
        <end position="544"/>
    </location>
</feature>